<keyword evidence="3" id="KW-0663">Pyridoxal phosphate</keyword>
<evidence type="ECO:0000256" key="2">
    <source>
        <dbReference type="ARBA" id="ARBA00006966"/>
    </source>
</evidence>
<gene>
    <name evidence="7" type="ORF">BSAL_29340</name>
</gene>
<dbReference type="InterPro" id="IPR023603">
    <property type="entry name" value="Low_specificity_L-TA-like"/>
</dbReference>
<feature type="modified residue" description="N6-(pyridoxal phosphate)lysine" evidence="5">
    <location>
        <position position="208"/>
    </location>
</feature>
<comment type="cofactor">
    <cofactor evidence="1">
        <name>pyridoxal 5'-phosphate</name>
        <dbReference type="ChEBI" id="CHEBI:597326"/>
    </cofactor>
</comment>
<dbReference type="GO" id="GO:0005829">
    <property type="term" value="C:cytosol"/>
    <property type="evidence" value="ECO:0007669"/>
    <property type="project" value="TreeGrafter"/>
</dbReference>
<evidence type="ECO:0000256" key="4">
    <source>
        <dbReference type="ARBA" id="ARBA00023239"/>
    </source>
</evidence>
<evidence type="ECO:0000256" key="3">
    <source>
        <dbReference type="ARBA" id="ARBA00022898"/>
    </source>
</evidence>
<dbReference type="OrthoDB" id="10261951at2759"/>
<dbReference type="InterPro" id="IPR015421">
    <property type="entry name" value="PyrdxlP-dep_Trfase_major"/>
</dbReference>
<dbReference type="OMA" id="VQTNIVI"/>
<evidence type="ECO:0000256" key="1">
    <source>
        <dbReference type="ARBA" id="ARBA00001933"/>
    </source>
</evidence>
<dbReference type="AlphaFoldDB" id="A0A0S4JLZ5"/>
<name>A0A0S4JLZ5_BODSA</name>
<dbReference type="Gene3D" id="3.90.1150.10">
    <property type="entry name" value="Aspartate Aminotransferase, domain 1"/>
    <property type="match status" value="1"/>
</dbReference>
<organism evidence="7 8">
    <name type="scientific">Bodo saltans</name>
    <name type="common">Flagellated protozoan</name>
    <dbReference type="NCBI Taxonomy" id="75058"/>
    <lineage>
        <taxon>Eukaryota</taxon>
        <taxon>Discoba</taxon>
        <taxon>Euglenozoa</taxon>
        <taxon>Kinetoplastea</taxon>
        <taxon>Metakinetoplastina</taxon>
        <taxon>Eubodonida</taxon>
        <taxon>Bodonidae</taxon>
        <taxon>Bodo</taxon>
    </lineage>
</organism>
<dbReference type="InterPro" id="IPR001597">
    <property type="entry name" value="ArAA_b-elim_lyase/Thr_aldolase"/>
</dbReference>
<dbReference type="GO" id="GO:0006567">
    <property type="term" value="P:L-threonine catabolic process"/>
    <property type="evidence" value="ECO:0007669"/>
    <property type="project" value="TreeGrafter"/>
</dbReference>
<proteinExistence type="inferred from homology"/>
<dbReference type="InterPro" id="IPR015422">
    <property type="entry name" value="PyrdxlP-dep_Trfase_small"/>
</dbReference>
<evidence type="ECO:0000259" key="6">
    <source>
        <dbReference type="Pfam" id="PF01212"/>
    </source>
</evidence>
<dbReference type="Proteomes" id="UP000051952">
    <property type="component" value="Unassembled WGS sequence"/>
</dbReference>
<dbReference type="EMBL" id="CYKH01001877">
    <property type="protein sequence ID" value="CUG90931.1"/>
    <property type="molecule type" value="Genomic_DNA"/>
</dbReference>
<feature type="domain" description="Aromatic amino acid beta-eliminating lyase/threonine aldolase" evidence="6">
    <location>
        <begin position="6"/>
        <end position="301"/>
    </location>
</feature>
<keyword evidence="4" id="KW-0456">Lyase</keyword>
<dbReference type="PANTHER" id="PTHR48097:SF9">
    <property type="entry name" value="L-THREONINE ALDOLASE"/>
    <property type="match status" value="1"/>
</dbReference>
<dbReference type="Pfam" id="PF01212">
    <property type="entry name" value="Beta_elim_lyase"/>
    <property type="match status" value="1"/>
</dbReference>
<evidence type="ECO:0000313" key="8">
    <source>
        <dbReference type="Proteomes" id="UP000051952"/>
    </source>
</evidence>
<dbReference type="FunFam" id="3.40.640.10:FF:000030">
    <property type="entry name" value="Low-specificity L-threonine aldolase"/>
    <property type="match status" value="1"/>
</dbReference>
<evidence type="ECO:0000313" key="7">
    <source>
        <dbReference type="EMBL" id="CUG90931.1"/>
    </source>
</evidence>
<evidence type="ECO:0000256" key="5">
    <source>
        <dbReference type="PIRSR" id="PIRSR017617-1"/>
    </source>
</evidence>
<reference evidence="8" key="1">
    <citation type="submission" date="2015-09" db="EMBL/GenBank/DDBJ databases">
        <authorList>
            <consortium name="Pathogen Informatics"/>
        </authorList>
    </citation>
    <scope>NUCLEOTIDE SEQUENCE [LARGE SCALE GENOMIC DNA]</scope>
    <source>
        <strain evidence="8">Lake Konstanz</strain>
    </source>
</reference>
<dbReference type="SUPFAM" id="SSF53383">
    <property type="entry name" value="PLP-dependent transferases"/>
    <property type="match status" value="1"/>
</dbReference>
<dbReference type="InterPro" id="IPR015424">
    <property type="entry name" value="PyrdxlP-dep_Trfase"/>
</dbReference>
<dbReference type="NCBIfam" id="NF041359">
    <property type="entry name" value="GntG_guanitoxin"/>
    <property type="match status" value="1"/>
</dbReference>
<dbReference type="VEuPathDB" id="TriTrypDB:BSAL_29340"/>
<comment type="similarity">
    <text evidence="2">Belongs to the threonine aldolase family.</text>
</comment>
<dbReference type="PIRSF" id="PIRSF017617">
    <property type="entry name" value="Thr_aldolase"/>
    <property type="match status" value="1"/>
</dbReference>
<dbReference type="GO" id="GO:0008732">
    <property type="term" value="F:L-allo-threonine aldolase activity"/>
    <property type="evidence" value="ECO:0007669"/>
    <property type="project" value="TreeGrafter"/>
</dbReference>
<sequence length="360" mass="38852">MQRLIDLRSDTVTQPTEEMRDFMRSAIVGDDVYEEDPTVRELEMTVATLLGKESGVFVPSGTMGNLIAAMIHGRDKRSEIICGSDSHVARDEVGGMSAVAGVHTFQVPNLEEGRLDIDKVREAVLADADIHYSVPRAVFVETSHGNRGGRVPPLAHFEEIAAICRQRISNHVALHCDGARIWNAAAALKLSPADVARPFDTVTCCMSKGLGCPMGSVLCGPLSFVTEARWARKMLGGGMRQVGFMAAAGLYALKHNLPRIPDDHRRLSSMHTTLTAATAAKEGMNGAVTLSPVETNIMFVHTNNAANRDSVVTHCAKNGVLVGSWPGNAIRVVMNCNVDEEAAKRSTDVLTEGLLKYFSS</sequence>
<dbReference type="PANTHER" id="PTHR48097">
    <property type="entry name" value="L-THREONINE ALDOLASE-RELATED"/>
    <property type="match status" value="1"/>
</dbReference>
<accession>A0A0S4JLZ5</accession>
<dbReference type="Gene3D" id="3.40.640.10">
    <property type="entry name" value="Type I PLP-dependent aspartate aminotransferase-like (Major domain)"/>
    <property type="match status" value="1"/>
</dbReference>
<protein>
    <recommendedName>
        <fullName evidence="6">Aromatic amino acid beta-eliminating lyase/threonine aldolase domain-containing protein</fullName>
    </recommendedName>
</protein>
<dbReference type="GO" id="GO:0006545">
    <property type="term" value="P:glycine biosynthetic process"/>
    <property type="evidence" value="ECO:0007669"/>
    <property type="project" value="TreeGrafter"/>
</dbReference>
<keyword evidence="8" id="KW-1185">Reference proteome</keyword>